<accession>A0ABQ4TZX6</accession>
<dbReference type="Gene3D" id="1.20.5.3310">
    <property type="match status" value="1"/>
</dbReference>
<comment type="subcellular location">
    <subcellularLocation>
        <location evidence="1 9">Cell membrane</location>
        <topology evidence="1 9">Single-pass membrane protein</topology>
    </subcellularLocation>
</comment>
<dbReference type="InterPro" id="IPR003369">
    <property type="entry name" value="TatA/B/E"/>
</dbReference>
<evidence type="ECO:0000313" key="12">
    <source>
        <dbReference type="Proteomes" id="UP001055057"/>
    </source>
</evidence>
<reference evidence="11" key="2">
    <citation type="submission" date="2021-08" db="EMBL/GenBank/DDBJ databases">
        <authorList>
            <person name="Tani A."/>
            <person name="Ola A."/>
            <person name="Ogura Y."/>
            <person name="Katsura K."/>
            <person name="Hayashi T."/>
        </authorList>
    </citation>
    <scope>NUCLEOTIDE SEQUENCE</scope>
    <source>
        <strain evidence="11">DSM 23632</strain>
    </source>
</reference>
<evidence type="ECO:0000256" key="1">
    <source>
        <dbReference type="ARBA" id="ARBA00004162"/>
    </source>
</evidence>
<name>A0ABQ4TZX6_9HYPH</name>
<dbReference type="HAMAP" id="MF_00236">
    <property type="entry name" value="TatA_E"/>
    <property type="match status" value="1"/>
</dbReference>
<evidence type="ECO:0000256" key="3">
    <source>
        <dbReference type="ARBA" id="ARBA00022475"/>
    </source>
</evidence>
<dbReference type="PANTHER" id="PTHR42982">
    <property type="entry name" value="SEC-INDEPENDENT PROTEIN TRANSLOCASE PROTEIN TATA"/>
    <property type="match status" value="1"/>
</dbReference>
<dbReference type="InterPro" id="IPR006312">
    <property type="entry name" value="TatA/E"/>
</dbReference>
<keyword evidence="5 9" id="KW-0653">Protein transport</keyword>
<comment type="subunit">
    <text evidence="9">The Tat system comprises two distinct complexes: a TatABC complex, containing multiple copies of TatA, TatB and TatC subunits, and a separate TatA complex, containing only TatA subunits. Substrates initially bind to the TatABC complex, which probably triggers association of the separate TatA complex to form the active translocon.</text>
</comment>
<dbReference type="NCBIfam" id="NF001940">
    <property type="entry name" value="PRK00720.1"/>
    <property type="match status" value="1"/>
</dbReference>
<reference evidence="11" key="1">
    <citation type="journal article" date="2021" name="Front. Microbiol.">
        <title>Comprehensive Comparative Genomics and Phenotyping of Methylobacterium Species.</title>
        <authorList>
            <person name="Alessa O."/>
            <person name="Ogura Y."/>
            <person name="Fujitani Y."/>
            <person name="Takami H."/>
            <person name="Hayashi T."/>
            <person name="Sahin N."/>
            <person name="Tani A."/>
        </authorList>
    </citation>
    <scope>NUCLEOTIDE SEQUENCE</scope>
    <source>
        <strain evidence="11">DSM 23632</strain>
    </source>
</reference>
<evidence type="ECO:0000256" key="5">
    <source>
        <dbReference type="ARBA" id="ARBA00022927"/>
    </source>
</evidence>
<dbReference type="Pfam" id="PF02416">
    <property type="entry name" value="TatA_B_E"/>
    <property type="match status" value="1"/>
</dbReference>
<keyword evidence="2 9" id="KW-0813">Transport</keyword>
<dbReference type="RefSeq" id="WP_238181740.1">
    <property type="nucleotide sequence ID" value="NZ_BPRB01000063.1"/>
</dbReference>
<feature type="transmembrane region" description="Helical" evidence="9">
    <location>
        <begin position="6"/>
        <end position="25"/>
    </location>
</feature>
<evidence type="ECO:0000256" key="9">
    <source>
        <dbReference type="HAMAP-Rule" id="MF_00236"/>
    </source>
</evidence>
<evidence type="ECO:0000256" key="8">
    <source>
        <dbReference type="ARBA" id="ARBA00023136"/>
    </source>
</evidence>
<dbReference type="Proteomes" id="UP001055057">
    <property type="component" value="Unassembled WGS sequence"/>
</dbReference>
<comment type="function">
    <text evidence="9">Part of the twin-arginine translocation (Tat) system that transports large folded proteins containing a characteristic twin-arginine motif in their signal peptide across membranes. TatA could form the protein-conducting channel of the Tat system.</text>
</comment>
<comment type="similarity">
    <text evidence="9">Belongs to the TatA/E family.</text>
</comment>
<dbReference type="EMBL" id="BPRB01000063">
    <property type="protein sequence ID" value="GJE59150.1"/>
    <property type="molecule type" value="Genomic_DNA"/>
</dbReference>
<keyword evidence="12" id="KW-1185">Reference proteome</keyword>
<keyword evidence="4 9" id="KW-0812">Transmembrane</keyword>
<keyword evidence="6 9" id="KW-1133">Transmembrane helix</keyword>
<gene>
    <name evidence="9 11" type="primary">tatA</name>
    <name evidence="11" type="ORF">MPOCJGCO_1238</name>
</gene>
<evidence type="ECO:0000313" key="11">
    <source>
        <dbReference type="EMBL" id="GJE59150.1"/>
    </source>
</evidence>
<organism evidence="11 12">
    <name type="scientific">Methylobacterium trifolii</name>
    <dbReference type="NCBI Taxonomy" id="1003092"/>
    <lineage>
        <taxon>Bacteria</taxon>
        <taxon>Pseudomonadati</taxon>
        <taxon>Pseudomonadota</taxon>
        <taxon>Alphaproteobacteria</taxon>
        <taxon>Hyphomicrobiales</taxon>
        <taxon>Methylobacteriaceae</taxon>
        <taxon>Methylobacterium</taxon>
    </lineage>
</organism>
<dbReference type="NCBIfam" id="TIGR01411">
    <property type="entry name" value="tatAE"/>
    <property type="match status" value="1"/>
</dbReference>
<keyword evidence="3 9" id="KW-1003">Cell membrane</keyword>
<evidence type="ECO:0000256" key="2">
    <source>
        <dbReference type="ARBA" id="ARBA00022448"/>
    </source>
</evidence>
<sequence length="93" mass="9776">MGSMSIWHWVVVAVIVMLLFGRGKVSDLMGDVAKGIKAFKKGMAEDETPAQASHPVQPAAPNEPVRTIPHAAETTPGTAIPASHLPGGERKPV</sequence>
<evidence type="ECO:0000256" key="6">
    <source>
        <dbReference type="ARBA" id="ARBA00022989"/>
    </source>
</evidence>
<keyword evidence="8 9" id="KW-0472">Membrane</keyword>
<evidence type="ECO:0000256" key="4">
    <source>
        <dbReference type="ARBA" id="ARBA00022692"/>
    </source>
</evidence>
<dbReference type="PANTHER" id="PTHR42982:SF1">
    <property type="entry name" value="SEC-INDEPENDENT PROTEIN TRANSLOCASE PROTEIN TATA"/>
    <property type="match status" value="1"/>
</dbReference>
<protein>
    <recommendedName>
        <fullName evidence="9">Sec-independent protein translocase protein TatA</fullName>
    </recommendedName>
</protein>
<evidence type="ECO:0000256" key="7">
    <source>
        <dbReference type="ARBA" id="ARBA00023010"/>
    </source>
</evidence>
<comment type="caution">
    <text evidence="11">The sequence shown here is derived from an EMBL/GenBank/DDBJ whole genome shotgun (WGS) entry which is preliminary data.</text>
</comment>
<keyword evidence="7 9" id="KW-0811">Translocation</keyword>
<feature type="region of interest" description="Disordered" evidence="10">
    <location>
        <begin position="44"/>
        <end position="93"/>
    </location>
</feature>
<proteinExistence type="inferred from homology"/>
<evidence type="ECO:0000256" key="10">
    <source>
        <dbReference type="SAM" id="MobiDB-lite"/>
    </source>
</evidence>